<name>A0ACC0CHK6_CATRO</name>
<evidence type="ECO:0000313" key="2">
    <source>
        <dbReference type="Proteomes" id="UP001060085"/>
    </source>
</evidence>
<keyword evidence="2" id="KW-1185">Reference proteome</keyword>
<dbReference type="Proteomes" id="UP001060085">
    <property type="component" value="Linkage Group LG01"/>
</dbReference>
<evidence type="ECO:0000313" key="1">
    <source>
        <dbReference type="EMBL" id="KAI5684221.1"/>
    </source>
</evidence>
<proteinExistence type="predicted"/>
<protein>
    <submittedName>
        <fullName evidence="1">Uncharacterized protein</fullName>
    </submittedName>
</protein>
<organism evidence="1 2">
    <name type="scientific">Catharanthus roseus</name>
    <name type="common">Madagascar periwinkle</name>
    <name type="synonym">Vinca rosea</name>
    <dbReference type="NCBI Taxonomy" id="4058"/>
    <lineage>
        <taxon>Eukaryota</taxon>
        <taxon>Viridiplantae</taxon>
        <taxon>Streptophyta</taxon>
        <taxon>Embryophyta</taxon>
        <taxon>Tracheophyta</taxon>
        <taxon>Spermatophyta</taxon>
        <taxon>Magnoliopsida</taxon>
        <taxon>eudicotyledons</taxon>
        <taxon>Gunneridae</taxon>
        <taxon>Pentapetalae</taxon>
        <taxon>asterids</taxon>
        <taxon>lamiids</taxon>
        <taxon>Gentianales</taxon>
        <taxon>Apocynaceae</taxon>
        <taxon>Rauvolfioideae</taxon>
        <taxon>Vinceae</taxon>
        <taxon>Catharanthinae</taxon>
        <taxon>Catharanthus</taxon>
    </lineage>
</organism>
<sequence>MSSSLALRQARRLSTTAAAAAVTTATTAGGSTSSTISVSKAKSKLKTVFDPDKALEIYSSVSPHYTSPFSSRYTQEYTVRRLLKSHRFSDIESFLESHKRDPKISQEPFLCSLIRSYGIAGMFDQALNTYNQMEELGTPRSSISFNALLYAGIASKSFNRVPELFDEIPKRYGFSPDKFTYGILIKAYCEMGSPELAIERLKEMEEKGVEITAVTYTTVLHSLYKKGEDGEAEKIWSQMVETGRHLDVGAYNVRIMNLHGENPENVKGLIEEMNSNGLKPDTITYNYLMTCYGRNGMMEEAEQVYKDLAENGCKPNAATFRTLIFYLCKKGRFETGYQVFKESVRVHKMPDFNTLKYLVEGLVKKSKMKEAKGMIRTAKKKFPPNVVKAWEKLQKELGLVNADEDGANSLNSNQT</sequence>
<reference evidence="2" key="1">
    <citation type="journal article" date="2023" name="Nat. Plants">
        <title>Single-cell RNA sequencing provides a high-resolution roadmap for understanding the multicellular compartmentation of specialized metabolism.</title>
        <authorList>
            <person name="Sun S."/>
            <person name="Shen X."/>
            <person name="Li Y."/>
            <person name="Li Y."/>
            <person name="Wang S."/>
            <person name="Li R."/>
            <person name="Zhang H."/>
            <person name="Shen G."/>
            <person name="Guo B."/>
            <person name="Wei J."/>
            <person name="Xu J."/>
            <person name="St-Pierre B."/>
            <person name="Chen S."/>
            <person name="Sun C."/>
        </authorList>
    </citation>
    <scope>NUCLEOTIDE SEQUENCE [LARGE SCALE GENOMIC DNA]</scope>
</reference>
<comment type="caution">
    <text evidence="1">The sequence shown here is derived from an EMBL/GenBank/DDBJ whole genome shotgun (WGS) entry which is preliminary data.</text>
</comment>
<gene>
    <name evidence="1" type="ORF">M9H77_05449</name>
</gene>
<accession>A0ACC0CHK6</accession>
<dbReference type="EMBL" id="CM044701">
    <property type="protein sequence ID" value="KAI5684221.1"/>
    <property type="molecule type" value="Genomic_DNA"/>
</dbReference>